<dbReference type="OrthoDB" id="184972at2"/>
<proteinExistence type="inferred from homology"/>
<keyword evidence="2" id="KW-0479">Metal-binding</keyword>
<gene>
    <name evidence="8" type="ORF">AXK12_01645</name>
</gene>
<evidence type="ECO:0000313" key="8">
    <source>
        <dbReference type="EMBL" id="KXU37513.1"/>
    </source>
</evidence>
<evidence type="ECO:0000256" key="2">
    <source>
        <dbReference type="ARBA" id="ARBA00022723"/>
    </source>
</evidence>
<evidence type="ECO:0000256" key="5">
    <source>
        <dbReference type="PROSITE-ProRule" id="PRU01379"/>
    </source>
</evidence>
<comment type="similarity">
    <text evidence="5">Belongs to the peptidase M14 family.</text>
</comment>
<evidence type="ECO:0000256" key="4">
    <source>
        <dbReference type="ARBA" id="ARBA00022833"/>
    </source>
</evidence>
<comment type="cofactor">
    <cofactor evidence="1">
        <name>Zn(2+)</name>
        <dbReference type="ChEBI" id="CHEBI:29105"/>
    </cofactor>
</comment>
<sequence>MSTCTSRPSRLSRLLFQPATAPLPALTHIADFLAEFRTVAASLQNNGRSASLGGGASALGGKLETIGEVSGHPLFAWTRRVPAHSWYPAETGDPHLTPPLHQSGRRQGLKPTRPMPSSARRQDARQIKQPAIPKIYLSAGVHGDEPAGPLALLELLAEGFFDDRAHWFICPVLNPLGFVKGTRENADGIDLNRDYLACHSAEVRAHIAWLQSQPPFDLTFCLHEDWESTGFYLYEHNPKGRPSLAPALLDAARPHMPIEPAHIIDERPIDEPGILRPEIKAQDRDDWPEQLYLREHFHYDLGYTMETPSSLPLAPRIAAQKALVATAVEGLLKELNA</sequence>
<feature type="region of interest" description="Disordered" evidence="6">
    <location>
        <begin position="88"/>
        <end position="126"/>
    </location>
</feature>
<reference evidence="8 9" key="1">
    <citation type="submission" date="2016-02" db="EMBL/GenBank/DDBJ databases">
        <authorList>
            <person name="Wen L."/>
            <person name="He K."/>
            <person name="Yang H."/>
        </authorList>
    </citation>
    <scope>NUCLEOTIDE SEQUENCE [LARGE SCALE GENOMIC DNA]</scope>
    <source>
        <strain evidence="8 9">CV41</strain>
    </source>
</reference>
<dbReference type="Gene3D" id="3.40.630.10">
    <property type="entry name" value="Zn peptidases"/>
    <property type="match status" value="1"/>
</dbReference>
<dbReference type="SUPFAM" id="SSF53187">
    <property type="entry name" value="Zn-dependent exopeptidases"/>
    <property type="match status" value="1"/>
</dbReference>
<organism evidence="8 9">
    <name type="scientific">Cephaloticoccus capnophilus</name>
    <dbReference type="NCBI Taxonomy" id="1548208"/>
    <lineage>
        <taxon>Bacteria</taxon>
        <taxon>Pseudomonadati</taxon>
        <taxon>Verrucomicrobiota</taxon>
        <taxon>Opitutia</taxon>
        <taxon>Opitutales</taxon>
        <taxon>Opitutaceae</taxon>
        <taxon>Cephaloticoccus</taxon>
    </lineage>
</organism>
<dbReference type="STRING" id="1548208.AXK12_01645"/>
<evidence type="ECO:0000259" key="7">
    <source>
        <dbReference type="PROSITE" id="PS52035"/>
    </source>
</evidence>
<dbReference type="PROSITE" id="PS52035">
    <property type="entry name" value="PEPTIDASE_M14"/>
    <property type="match status" value="1"/>
</dbReference>
<dbReference type="CDD" id="cd06231">
    <property type="entry name" value="M14_REP34-like"/>
    <property type="match status" value="1"/>
</dbReference>
<dbReference type="Pfam" id="PF24827">
    <property type="entry name" value="AstE_AspA_cat"/>
    <property type="match status" value="1"/>
</dbReference>
<dbReference type="Proteomes" id="UP000071392">
    <property type="component" value="Unassembled WGS sequence"/>
</dbReference>
<evidence type="ECO:0000313" key="9">
    <source>
        <dbReference type="Proteomes" id="UP000071392"/>
    </source>
</evidence>
<dbReference type="GO" id="GO:0008270">
    <property type="term" value="F:zinc ion binding"/>
    <property type="evidence" value="ECO:0007669"/>
    <property type="project" value="InterPro"/>
</dbReference>
<comment type="caution">
    <text evidence="8">The sequence shown here is derived from an EMBL/GenBank/DDBJ whole genome shotgun (WGS) entry which is preliminary data.</text>
</comment>
<dbReference type="GO" id="GO:0006508">
    <property type="term" value="P:proteolysis"/>
    <property type="evidence" value="ECO:0007669"/>
    <property type="project" value="InterPro"/>
</dbReference>
<dbReference type="GO" id="GO:0016788">
    <property type="term" value="F:hydrolase activity, acting on ester bonds"/>
    <property type="evidence" value="ECO:0007669"/>
    <property type="project" value="InterPro"/>
</dbReference>
<protein>
    <recommendedName>
        <fullName evidence="7">Peptidase M14 domain-containing protein</fullName>
    </recommendedName>
</protein>
<accession>A0A139SSH2</accession>
<dbReference type="GO" id="GO:0004181">
    <property type="term" value="F:metallocarboxypeptidase activity"/>
    <property type="evidence" value="ECO:0007669"/>
    <property type="project" value="InterPro"/>
</dbReference>
<keyword evidence="3" id="KW-0378">Hydrolase</keyword>
<keyword evidence="4" id="KW-0862">Zinc</keyword>
<dbReference type="InterPro" id="IPR000834">
    <property type="entry name" value="Peptidase_M14"/>
</dbReference>
<name>A0A139SSH2_9BACT</name>
<keyword evidence="9" id="KW-1185">Reference proteome</keyword>
<dbReference type="AlphaFoldDB" id="A0A139SSH2"/>
<evidence type="ECO:0000256" key="3">
    <source>
        <dbReference type="ARBA" id="ARBA00022801"/>
    </source>
</evidence>
<feature type="active site" description="Proton donor/acceptor" evidence="5">
    <location>
        <position position="306"/>
    </location>
</feature>
<evidence type="ECO:0000256" key="1">
    <source>
        <dbReference type="ARBA" id="ARBA00001947"/>
    </source>
</evidence>
<dbReference type="InterPro" id="IPR055438">
    <property type="entry name" value="AstE_AspA_cat"/>
</dbReference>
<feature type="domain" description="Peptidase M14" evidence="7">
    <location>
        <begin position="85"/>
        <end position="335"/>
    </location>
</feature>
<dbReference type="RefSeq" id="WP_068710920.1">
    <property type="nucleotide sequence ID" value="NZ_LSZP01000007.1"/>
</dbReference>
<evidence type="ECO:0000256" key="6">
    <source>
        <dbReference type="SAM" id="MobiDB-lite"/>
    </source>
</evidence>
<dbReference type="EMBL" id="LSZP01000007">
    <property type="protein sequence ID" value="KXU37513.1"/>
    <property type="molecule type" value="Genomic_DNA"/>
</dbReference>